<dbReference type="Pfam" id="PF20567">
    <property type="entry name" value="DUF6776"/>
    <property type="match status" value="1"/>
</dbReference>
<evidence type="ECO:0000256" key="1">
    <source>
        <dbReference type="SAM" id="Coils"/>
    </source>
</evidence>
<dbReference type="eggNOG" id="ENOG5032TUN">
    <property type="taxonomic scope" value="Bacteria"/>
</dbReference>
<keyword evidence="1" id="KW-0175">Coiled coil</keyword>
<keyword evidence="4" id="KW-1185">Reference proteome</keyword>
<keyword evidence="2" id="KW-0472">Membrane</keyword>
<comment type="caution">
    <text evidence="3">The sequence shown here is derived from an EMBL/GenBank/DDBJ whole genome shotgun (WGS) entry which is preliminary data.</text>
</comment>
<dbReference type="InterPro" id="IPR046703">
    <property type="entry name" value="DUF6776"/>
</dbReference>
<feature type="coiled-coil region" evidence="1">
    <location>
        <begin position="57"/>
        <end position="126"/>
    </location>
</feature>
<evidence type="ECO:0000313" key="4">
    <source>
        <dbReference type="Proteomes" id="UP000028073"/>
    </source>
</evidence>
<evidence type="ECO:0000256" key="2">
    <source>
        <dbReference type="SAM" id="Phobius"/>
    </source>
</evidence>
<keyword evidence="2" id="KW-1133">Transmembrane helix</keyword>
<name>A0A081NKX5_9GAMM</name>
<dbReference type="OrthoDB" id="7056878at2"/>
<proteinExistence type="predicted"/>
<accession>A0A081NKX5</accession>
<gene>
    <name evidence="3" type="ORF">GZ78_03545</name>
</gene>
<dbReference type="RefSeq" id="WP_034832727.1">
    <property type="nucleotide sequence ID" value="NZ_JOKH01000001.1"/>
</dbReference>
<reference evidence="3 4" key="1">
    <citation type="submission" date="2014-06" db="EMBL/GenBank/DDBJ databases">
        <title>Whole Genome Sequences of Three Symbiotic Endozoicomonas Bacteria.</title>
        <authorList>
            <person name="Neave M.J."/>
            <person name="Apprill A."/>
            <person name="Voolstra C.R."/>
        </authorList>
    </citation>
    <scope>NUCLEOTIDE SEQUENCE [LARGE SCALE GENOMIC DNA]</scope>
    <source>
        <strain evidence="3 4">DSM 25634</strain>
    </source>
</reference>
<evidence type="ECO:0000313" key="3">
    <source>
        <dbReference type="EMBL" id="KEQ19098.1"/>
    </source>
</evidence>
<protein>
    <submittedName>
        <fullName evidence="3">Uncharacterized protein</fullName>
    </submittedName>
</protein>
<dbReference type="AlphaFoldDB" id="A0A081NKX5"/>
<feature type="transmembrane region" description="Helical" evidence="2">
    <location>
        <begin position="30"/>
        <end position="49"/>
    </location>
</feature>
<sequence length="265" mass="30142">MPDPRSIFQGVKPPGNMKVVRHDPGRERKIRLFVVLGVILVTAVAYYLGGRISDTEAAKLQRENSELKSQSKELEREKEKLKQKLVILERTSKVDREATNSVRTVIRNLEDEKALLSKDLAFYKSILAPEDSADGIRLHAFDLLPGEEKNQYRFRMVVSQVARDNPFLKGTLNVTVKGLKEDKKESLSLLELAGMEKSQALGFRYFQSFPDNRDYIKLTLPDGFEPEKVMVSIKVKNGAARSLTSVLNWQEELEADMKSELTESR</sequence>
<dbReference type="EMBL" id="JOKH01000001">
    <property type="protein sequence ID" value="KEQ19098.1"/>
    <property type="molecule type" value="Genomic_DNA"/>
</dbReference>
<keyword evidence="2" id="KW-0812">Transmembrane</keyword>
<organism evidence="3 4">
    <name type="scientific">Endozoicomonas numazuensis</name>
    <dbReference type="NCBI Taxonomy" id="1137799"/>
    <lineage>
        <taxon>Bacteria</taxon>
        <taxon>Pseudomonadati</taxon>
        <taxon>Pseudomonadota</taxon>
        <taxon>Gammaproteobacteria</taxon>
        <taxon>Oceanospirillales</taxon>
        <taxon>Endozoicomonadaceae</taxon>
        <taxon>Endozoicomonas</taxon>
    </lineage>
</organism>
<dbReference type="STRING" id="1137799.GZ78_03545"/>
<dbReference type="Proteomes" id="UP000028073">
    <property type="component" value="Unassembled WGS sequence"/>
</dbReference>